<dbReference type="OrthoDB" id="9788881at2"/>
<dbReference type="RefSeq" id="WP_091368609.1">
    <property type="nucleotide sequence ID" value="NZ_LT629740.1"/>
</dbReference>
<organism evidence="2 3">
    <name type="scientific">Mucilaginibacter mallensis</name>
    <dbReference type="NCBI Taxonomy" id="652787"/>
    <lineage>
        <taxon>Bacteria</taxon>
        <taxon>Pseudomonadati</taxon>
        <taxon>Bacteroidota</taxon>
        <taxon>Sphingobacteriia</taxon>
        <taxon>Sphingobacteriales</taxon>
        <taxon>Sphingobacteriaceae</taxon>
        <taxon>Mucilaginibacter</taxon>
    </lineage>
</organism>
<dbReference type="EMBL" id="LT629740">
    <property type="protein sequence ID" value="SDS05728.1"/>
    <property type="molecule type" value="Genomic_DNA"/>
</dbReference>
<accession>A0A1H1P396</accession>
<evidence type="ECO:0000259" key="1">
    <source>
        <dbReference type="SMART" id="SM01321"/>
    </source>
</evidence>
<dbReference type="Gene3D" id="3.30.70.1290">
    <property type="entry name" value="Transposase IS200-like"/>
    <property type="match status" value="1"/>
</dbReference>
<feature type="domain" description="Transposase IS200-like" evidence="1">
    <location>
        <begin position="10"/>
        <end position="150"/>
    </location>
</feature>
<dbReference type="GO" id="GO:0006313">
    <property type="term" value="P:DNA transposition"/>
    <property type="evidence" value="ECO:0007669"/>
    <property type="project" value="InterPro"/>
</dbReference>
<dbReference type="AlphaFoldDB" id="A0A1H1P396"/>
<dbReference type="SMART" id="SM01321">
    <property type="entry name" value="Y1_Tnp"/>
    <property type="match status" value="1"/>
</dbReference>
<protein>
    <submittedName>
        <fullName evidence="2">REP element-mobilizing transposase RayT</fullName>
    </submittedName>
</protein>
<evidence type="ECO:0000313" key="2">
    <source>
        <dbReference type="EMBL" id="SDS05728.1"/>
    </source>
</evidence>
<dbReference type="PANTHER" id="PTHR36966:SF1">
    <property type="entry name" value="REP-ASSOCIATED TYROSINE TRANSPOSASE"/>
    <property type="match status" value="1"/>
</dbReference>
<dbReference type="STRING" id="652787.SAMN05216490_0459"/>
<keyword evidence="3" id="KW-1185">Reference proteome</keyword>
<dbReference type="Pfam" id="PF01797">
    <property type="entry name" value="Y1_Tnp"/>
    <property type="match status" value="1"/>
</dbReference>
<dbReference type="SUPFAM" id="SSF143422">
    <property type="entry name" value="Transposase IS200-like"/>
    <property type="match status" value="1"/>
</dbReference>
<dbReference type="InterPro" id="IPR002686">
    <property type="entry name" value="Transposase_17"/>
</dbReference>
<dbReference type="PANTHER" id="PTHR36966">
    <property type="entry name" value="REP-ASSOCIATED TYROSINE TRANSPOSASE"/>
    <property type="match status" value="1"/>
</dbReference>
<dbReference type="InterPro" id="IPR052715">
    <property type="entry name" value="RAYT_transposase"/>
</dbReference>
<evidence type="ECO:0000313" key="3">
    <source>
        <dbReference type="Proteomes" id="UP000199679"/>
    </source>
</evidence>
<gene>
    <name evidence="2" type="ORF">SAMN05216490_0459</name>
</gene>
<dbReference type="NCBIfam" id="NF047646">
    <property type="entry name" value="REP_Tyr_transpos"/>
    <property type="match status" value="1"/>
</dbReference>
<name>A0A1H1P396_MUCMA</name>
<dbReference type="InterPro" id="IPR036515">
    <property type="entry name" value="Transposase_17_sf"/>
</dbReference>
<dbReference type="Proteomes" id="UP000199679">
    <property type="component" value="Chromosome I"/>
</dbReference>
<dbReference type="GO" id="GO:0004803">
    <property type="term" value="F:transposase activity"/>
    <property type="evidence" value="ECO:0007669"/>
    <property type="project" value="InterPro"/>
</dbReference>
<dbReference type="GO" id="GO:0043565">
    <property type="term" value="F:sequence-specific DNA binding"/>
    <property type="evidence" value="ECO:0007669"/>
    <property type="project" value="TreeGrafter"/>
</dbReference>
<reference evidence="2 3" key="1">
    <citation type="submission" date="2016-10" db="EMBL/GenBank/DDBJ databases">
        <authorList>
            <person name="de Groot N.N."/>
        </authorList>
    </citation>
    <scope>NUCLEOTIDE SEQUENCE [LARGE SCALE GENOMIC DNA]</scope>
    <source>
        <strain evidence="2 3">MP1X4</strain>
    </source>
</reference>
<sequence>MFRKGYIIRDQQAIYYMTFTIVGWIDVFSRKSYRDIFIESLKYCQQHKGLHLHAYVMMSNHIHLIVSVDEGSSISDFVRDCKKFTAKRILDDIENSTIESRKAWMLHEFKYYASRHSRNEKYQLWAHDNHFVELSSPAFTQQKIDYIHQNPVRAGLVYRAEDYVYSSASNYAGIDQIIDVDCLF</sequence>
<proteinExistence type="predicted"/>